<dbReference type="InterPro" id="IPR000468">
    <property type="entry name" value="Barstar"/>
</dbReference>
<keyword evidence="4" id="KW-1185">Reference proteome</keyword>
<comment type="caution">
    <text evidence="3">The sequence shown here is derived from an EMBL/GenBank/DDBJ whole genome shotgun (WGS) entry which is preliminary data.</text>
</comment>
<dbReference type="SUPFAM" id="SSF52038">
    <property type="entry name" value="Barstar-related"/>
    <property type="match status" value="1"/>
</dbReference>
<reference evidence="3 4" key="1">
    <citation type="submission" date="2019-12" db="EMBL/GenBank/DDBJ databases">
        <title>Nocardia macrotermitis sp. nov. and Nocardia aurantia sp. nov., isolated from the gut of the fungus growing-termite Macrotermes natalensis.</title>
        <authorList>
            <person name="Christine B."/>
            <person name="Rene B."/>
        </authorList>
    </citation>
    <scope>NUCLEOTIDE SEQUENCE [LARGE SCALE GENOMIC DNA]</scope>
    <source>
        <strain evidence="3 4">DSM 102126</strain>
    </source>
</reference>
<feature type="domain" description="Barstar (barnase inhibitor)" evidence="2">
    <location>
        <begin position="17"/>
        <end position="96"/>
    </location>
</feature>
<proteinExistence type="inferred from homology"/>
<comment type="similarity">
    <text evidence="1">Belongs to the barstar family.</text>
</comment>
<gene>
    <name evidence="3" type="ORF">GQ466_17765</name>
</gene>
<name>A0A6I4W8M9_9ACTN</name>
<dbReference type="Pfam" id="PF01337">
    <property type="entry name" value="Barstar"/>
    <property type="match status" value="1"/>
</dbReference>
<dbReference type="AlphaFoldDB" id="A0A6I4W8M9"/>
<dbReference type="OrthoDB" id="5184890at2"/>
<dbReference type="InterPro" id="IPR035905">
    <property type="entry name" value="Barstar-like_sf"/>
</dbReference>
<evidence type="ECO:0000313" key="4">
    <source>
        <dbReference type="Proteomes" id="UP000431901"/>
    </source>
</evidence>
<evidence type="ECO:0000313" key="3">
    <source>
        <dbReference type="EMBL" id="MXQ65871.1"/>
    </source>
</evidence>
<dbReference type="Gene3D" id="3.30.370.10">
    <property type="entry name" value="Barstar-like"/>
    <property type="match status" value="1"/>
</dbReference>
<dbReference type="RefSeq" id="WP_161104085.1">
    <property type="nucleotide sequence ID" value="NZ_JBHLYI010000004.1"/>
</dbReference>
<evidence type="ECO:0000256" key="1">
    <source>
        <dbReference type="ARBA" id="ARBA00006845"/>
    </source>
</evidence>
<evidence type="ECO:0000259" key="2">
    <source>
        <dbReference type="Pfam" id="PF01337"/>
    </source>
</evidence>
<sequence>MTPPPWLTVTADPVPADLDGRDCRTRAALFTEAARALAFPDYFGRNWDAFADCLRDLDRPSLTVAHADELLAEEDTSQLAILLDVLAEASADGLKITFTVHPDREPDLEDRITAALT</sequence>
<dbReference type="EMBL" id="WUTW01000003">
    <property type="protein sequence ID" value="MXQ65871.1"/>
    <property type="molecule type" value="Genomic_DNA"/>
</dbReference>
<protein>
    <submittedName>
        <fullName evidence="3">Barnase inhibitor</fullName>
    </submittedName>
</protein>
<organism evidence="3 4">
    <name type="scientific">Actinomadura rayongensis</name>
    <dbReference type="NCBI Taxonomy" id="1429076"/>
    <lineage>
        <taxon>Bacteria</taxon>
        <taxon>Bacillati</taxon>
        <taxon>Actinomycetota</taxon>
        <taxon>Actinomycetes</taxon>
        <taxon>Streptosporangiales</taxon>
        <taxon>Thermomonosporaceae</taxon>
        <taxon>Actinomadura</taxon>
    </lineage>
</organism>
<accession>A0A6I4W8M9</accession>
<dbReference type="Proteomes" id="UP000431901">
    <property type="component" value="Unassembled WGS sequence"/>
</dbReference>